<dbReference type="Gramene" id="Bra012407.1">
    <property type="protein sequence ID" value="Bra012407.1-P"/>
    <property type="gene ID" value="Bra012407"/>
</dbReference>
<evidence type="ECO:0000313" key="3">
    <source>
        <dbReference type="EnsemblPlants" id="Bra012407.1-P"/>
    </source>
</evidence>
<dbReference type="eggNOG" id="KOG2610">
    <property type="taxonomic scope" value="Eukaryota"/>
</dbReference>
<proteinExistence type="predicted"/>
<dbReference type="InterPro" id="IPR033891">
    <property type="entry name" value="TTC38"/>
</dbReference>
<feature type="region of interest" description="Disordered" evidence="1">
    <location>
        <begin position="392"/>
        <end position="418"/>
    </location>
</feature>
<dbReference type="HOGENOM" id="CLU_657818_0_0_1"/>
<reference evidence="3" key="3">
    <citation type="submission" date="2023-03" db="UniProtKB">
        <authorList>
            <consortium name="EnsemblPlants"/>
        </authorList>
    </citation>
    <scope>IDENTIFICATION</scope>
    <source>
        <strain evidence="3">cv. Chiifu-401-42</strain>
    </source>
</reference>
<evidence type="ECO:0000313" key="4">
    <source>
        <dbReference type="Proteomes" id="UP000011750"/>
    </source>
</evidence>
<dbReference type="InterPro" id="IPR011990">
    <property type="entry name" value="TPR-like_helical_dom_sf"/>
</dbReference>
<feature type="transmembrane region" description="Helical" evidence="2">
    <location>
        <begin position="266"/>
        <end position="291"/>
    </location>
</feature>
<dbReference type="Proteomes" id="UP000011750">
    <property type="component" value="Chromosome A07"/>
</dbReference>
<dbReference type="SUPFAM" id="SSF47616">
    <property type="entry name" value="GST C-terminal domain-like"/>
    <property type="match status" value="1"/>
</dbReference>
<reference evidence="3 4" key="2">
    <citation type="journal article" date="2018" name="Hortic Res">
        <title>Improved Brassica rapa reference genome by single-molecule sequencing and chromosome conformation capture technologies.</title>
        <authorList>
            <person name="Zhang L."/>
            <person name="Cai X."/>
            <person name="Wu J."/>
            <person name="Liu M."/>
            <person name="Grob S."/>
            <person name="Cheng F."/>
            <person name="Liang J."/>
            <person name="Cai C."/>
            <person name="Liu Z."/>
            <person name="Liu B."/>
            <person name="Wang F."/>
            <person name="Li S."/>
            <person name="Liu F."/>
            <person name="Li X."/>
            <person name="Cheng L."/>
            <person name="Yang W."/>
            <person name="Li M.H."/>
            <person name="Grossniklaus U."/>
            <person name="Zheng H."/>
            <person name="Wang X."/>
        </authorList>
    </citation>
    <scope>NUCLEOTIDE SEQUENCE [LARGE SCALE GENOMIC DNA]</scope>
    <source>
        <strain evidence="3 4">cv. Chiifu-401-42</strain>
    </source>
</reference>
<dbReference type="OMA" id="EIQIHEC"/>
<dbReference type="InParanoid" id="M4D7E7"/>
<evidence type="ECO:0008006" key="5">
    <source>
        <dbReference type="Google" id="ProtNLM"/>
    </source>
</evidence>
<dbReference type="eggNOG" id="KOG0406">
    <property type="taxonomic scope" value="Eukaryota"/>
</dbReference>
<feature type="compositionally biased region" description="Polar residues" evidence="1">
    <location>
        <begin position="401"/>
        <end position="411"/>
    </location>
</feature>
<keyword evidence="2" id="KW-0472">Membrane</keyword>
<protein>
    <recommendedName>
        <fullName evidence="5">GST C-terminal domain-containing protein</fullName>
    </recommendedName>
</protein>
<evidence type="ECO:0000256" key="1">
    <source>
        <dbReference type="SAM" id="MobiDB-lite"/>
    </source>
</evidence>
<dbReference type="InterPro" id="IPR036282">
    <property type="entry name" value="Glutathione-S-Trfase_C_sf"/>
</dbReference>
<sequence>MYKSEKVESMMYLQNHSASSVVRTQPLTLSFPSPPASRCRPRIYRSIQSRTPVLFRDGSLIHASSRRKWLSTEDSPRSQNLRKGEKLLFFPHSLIISADSLEAVGGTKDNEGRMGKLMACLATLEEAFQKSSNGLRFFGGENIGFLDIACGTIFGPVSVIEAFPALGGPVGEAFLYRYHGWDKKKKKELVSKRDVNTFISNSYEQVQGEPKFCPIRTTFCIEIFCVDHCISGTQKEGEIQIHECIKGSRCVWWSSTLARAVRPLQMIASLLLTPILTRFVYLLYSGIVFCYRSIWCQSRLVFDSVVRLMKVLGYGRDRKVNLEAPLYDKDCVLGNNLAAHYLFSSDISKAKTYDRAAEYHLILPENQEHDYVYGMLAFSLLESGHLAEAEKAARKAVTAPPRNSSPRSSYETLHRAPP</sequence>
<dbReference type="EnsemblPlants" id="Bra012407.1">
    <property type="protein sequence ID" value="Bra012407.1-P"/>
    <property type="gene ID" value="Bra012407"/>
</dbReference>
<evidence type="ECO:0000256" key="2">
    <source>
        <dbReference type="SAM" id="Phobius"/>
    </source>
</evidence>
<name>M4D7E7_BRACM</name>
<dbReference type="Gene3D" id="1.20.1050.10">
    <property type="match status" value="1"/>
</dbReference>
<dbReference type="SUPFAM" id="SSF48452">
    <property type="entry name" value="TPR-like"/>
    <property type="match status" value="1"/>
</dbReference>
<accession>M4D7E7</accession>
<dbReference type="AlphaFoldDB" id="M4D7E7"/>
<dbReference type="STRING" id="51351.M4D7E7"/>
<dbReference type="PANTHER" id="PTHR16263:SF12">
    <property type="entry name" value="TETRATRICOPEPTIDE REPEAT PROTEIN 38"/>
    <property type="match status" value="1"/>
</dbReference>
<keyword evidence="4" id="KW-1185">Reference proteome</keyword>
<dbReference type="PANTHER" id="PTHR16263">
    <property type="entry name" value="TETRATRICOPEPTIDE REPEAT PROTEIN 38"/>
    <property type="match status" value="1"/>
</dbReference>
<keyword evidence="2" id="KW-1133">Transmembrane helix</keyword>
<reference evidence="3 4" key="1">
    <citation type="journal article" date="2011" name="Nat. Genet.">
        <title>The genome of the mesopolyploid crop species Brassica rapa.</title>
        <authorList>
            <consortium name="Brassica rapa Genome Sequencing Project Consortium"/>
            <person name="Wang X."/>
            <person name="Wang H."/>
            <person name="Wang J."/>
            <person name="Sun R."/>
            <person name="Wu J."/>
            <person name="Liu S."/>
            <person name="Bai Y."/>
            <person name="Mun J.H."/>
            <person name="Bancroft I."/>
            <person name="Cheng F."/>
            <person name="Huang S."/>
            <person name="Li X."/>
            <person name="Hua W."/>
            <person name="Wang J."/>
            <person name="Wang X."/>
            <person name="Freeling M."/>
            <person name="Pires J.C."/>
            <person name="Paterson A.H."/>
            <person name="Chalhoub B."/>
            <person name="Wang B."/>
            <person name="Hayward A."/>
            <person name="Sharpe A.G."/>
            <person name="Park B.S."/>
            <person name="Weisshaar B."/>
            <person name="Liu B."/>
            <person name="Li B."/>
            <person name="Liu B."/>
            <person name="Tong C."/>
            <person name="Song C."/>
            <person name="Duran C."/>
            <person name="Peng C."/>
            <person name="Geng C."/>
            <person name="Koh C."/>
            <person name="Lin C."/>
            <person name="Edwards D."/>
            <person name="Mu D."/>
            <person name="Shen D."/>
            <person name="Soumpourou E."/>
            <person name="Li F."/>
            <person name="Fraser F."/>
            <person name="Conant G."/>
            <person name="Lassalle G."/>
            <person name="King G.J."/>
            <person name="Bonnema G."/>
            <person name="Tang H."/>
            <person name="Wang H."/>
            <person name="Belcram H."/>
            <person name="Zhou H."/>
            <person name="Hirakawa H."/>
            <person name="Abe H."/>
            <person name="Guo H."/>
            <person name="Wang H."/>
            <person name="Jin H."/>
            <person name="Parkin I.A."/>
            <person name="Batley J."/>
            <person name="Kim J.S."/>
            <person name="Just J."/>
            <person name="Li J."/>
            <person name="Xu J."/>
            <person name="Deng J."/>
            <person name="Kim J.A."/>
            <person name="Li J."/>
            <person name="Yu J."/>
            <person name="Meng J."/>
            <person name="Wang J."/>
            <person name="Min J."/>
            <person name="Poulain J."/>
            <person name="Wang J."/>
            <person name="Hatakeyama K."/>
            <person name="Wu K."/>
            <person name="Wang L."/>
            <person name="Fang L."/>
            <person name="Trick M."/>
            <person name="Links M.G."/>
            <person name="Zhao M."/>
            <person name="Jin M."/>
            <person name="Ramchiary N."/>
            <person name="Drou N."/>
            <person name="Berkman P.J."/>
            <person name="Cai Q."/>
            <person name="Huang Q."/>
            <person name="Li R."/>
            <person name="Tabata S."/>
            <person name="Cheng S."/>
            <person name="Zhang S."/>
            <person name="Zhang S."/>
            <person name="Huang S."/>
            <person name="Sato S."/>
            <person name="Sun S."/>
            <person name="Kwon S.J."/>
            <person name="Choi S.R."/>
            <person name="Lee T.H."/>
            <person name="Fan W."/>
            <person name="Zhao X."/>
            <person name="Tan X."/>
            <person name="Xu X."/>
            <person name="Wang Y."/>
            <person name="Qiu Y."/>
            <person name="Yin Y."/>
            <person name="Li Y."/>
            <person name="Du Y."/>
            <person name="Liao Y."/>
            <person name="Lim Y."/>
            <person name="Narusaka Y."/>
            <person name="Wang Y."/>
            <person name="Wang Z."/>
            <person name="Li Z."/>
            <person name="Wang Z."/>
            <person name="Xiong Z."/>
            <person name="Zhang Z."/>
        </authorList>
    </citation>
    <scope>NUCLEOTIDE SEQUENCE [LARGE SCALE GENOMIC DNA]</scope>
    <source>
        <strain evidence="3 4">cv. Chiifu-401-42</strain>
    </source>
</reference>
<keyword evidence="2" id="KW-0812">Transmembrane</keyword>
<organism evidence="3 4">
    <name type="scientific">Brassica campestris</name>
    <name type="common">Field mustard</name>
    <dbReference type="NCBI Taxonomy" id="3711"/>
    <lineage>
        <taxon>Eukaryota</taxon>
        <taxon>Viridiplantae</taxon>
        <taxon>Streptophyta</taxon>
        <taxon>Embryophyta</taxon>
        <taxon>Tracheophyta</taxon>
        <taxon>Spermatophyta</taxon>
        <taxon>Magnoliopsida</taxon>
        <taxon>eudicotyledons</taxon>
        <taxon>Gunneridae</taxon>
        <taxon>Pentapetalae</taxon>
        <taxon>rosids</taxon>
        <taxon>malvids</taxon>
        <taxon>Brassicales</taxon>
        <taxon>Brassicaceae</taxon>
        <taxon>Brassiceae</taxon>
        <taxon>Brassica</taxon>
    </lineage>
</organism>